<accession>A0A832M539</accession>
<dbReference type="InterPro" id="IPR015414">
    <property type="entry name" value="TMEM64"/>
</dbReference>
<comment type="subcellular location">
    <subcellularLocation>
        <location evidence="1 6">Cell membrane</location>
        <topology evidence="1 6">Multi-pass membrane protein</topology>
    </subcellularLocation>
</comment>
<proteinExistence type="inferred from homology"/>
<evidence type="ECO:0000256" key="2">
    <source>
        <dbReference type="ARBA" id="ARBA00022475"/>
    </source>
</evidence>
<protein>
    <recommendedName>
        <fullName evidence="6">TVP38/TMEM64 family membrane protein</fullName>
    </recommendedName>
</protein>
<feature type="transmembrane region" description="Helical" evidence="6">
    <location>
        <begin position="12"/>
        <end position="31"/>
    </location>
</feature>
<keyword evidence="5 6" id="KW-0472">Membrane</keyword>
<reference evidence="8" key="1">
    <citation type="journal article" date="2020" name="mSystems">
        <title>Genome- and Community-Level Interaction Insights into Carbon Utilization and Element Cycling Functions of Hydrothermarchaeota in Hydrothermal Sediment.</title>
        <authorList>
            <person name="Zhou Z."/>
            <person name="Liu Y."/>
            <person name="Xu W."/>
            <person name="Pan J."/>
            <person name="Luo Z.H."/>
            <person name="Li M."/>
        </authorList>
    </citation>
    <scope>NUCLEOTIDE SEQUENCE [LARGE SCALE GENOMIC DNA]</scope>
    <source>
        <strain evidence="8">SpSt-402</strain>
    </source>
</reference>
<evidence type="ECO:0000256" key="4">
    <source>
        <dbReference type="ARBA" id="ARBA00022989"/>
    </source>
</evidence>
<keyword evidence="3 6" id="KW-0812">Transmembrane</keyword>
<dbReference type="InterPro" id="IPR032816">
    <property type="entry name" value="VTT_dom"/>
</dbReference>
<sequence>MARLRLTRKFWLRVLLGIALAIGFAIVVQRFNLQTVLQNTLVWIKNLKSLGVLAFIVIYNLATVLFIPGSLLTLGGGVLYGPLWGSVYVVIAATLGAITAFLIGRYFARSWVSKQIQAHPKFQMLDKAIAQQGIKIVLLTRLSPVFPFNLLNYAFGVTCVSLKDYAIGSIGMIPGSVMYVYLGSLAGDIASLGMPQEINPQVQTLQWMIKIVGFLATVAVTLCITRIAKKALSQSISTR</sequence>
<evidence type="ECO:0000256" key="1">
    <source>
        <dbReference type="ARBA" id="ARBA00004651"/>
    </source>
</evidence>
<comment type="similarity">
    <text evidence="6">Belongs to the TVP38/TMEM64 family.</text>
</comment>
<evidence type="ECO:0000313" key="8">
    <source>
        <dbReference type="EMBL" id="HGW93921.1"/>
    </source>
</evidence>
<dbReference type="EMBL" id="DSRD01000420">
    <property type="protein sequence ID" value="HGW93921.1"/>
    <property type="molecule type" value="Genomic_DNA"/>
</dbReference>
<feature type="domain" description="VTT" evidence="7">
    <location>
        <begin position="67"/>
        <end position="184"/>
    </location>
</feature>
<dbReference type="Pfam" id="PF09335">
    <property type="entry name" value="VTT_dom"/>
    <property type="match status" value="1"/>
</dbReference>
<keyword evidence="2 6" id="KW-1003">Cell membrane</keyword>
<dbReference type="PANTHER" id="PTHR12677">
    <property type="entry name" value="GOLGI APPARATUS MEMBRANE PROTEIN TVP38-RELATED"/>
    <property type="match status" value="1"/>
</dbReference>
<feature type="transmembrane region" description="Helical" evidence="6">
    <location>
        <begin position="86"/>
        <end position="108"/>
    </location>
</feature>
<organism evidence="8">
    <name type="scientific">Oscillatoriales cyanobacterium SpSt-402</name>
    <dbReference type="NCBI Taxonomy" id="2282168"/>
    <lineage>
        <taxon>Bacteria</taxon>
        <taxon>Bacillati</taxon>
        <taxon>Cyanobacteriota</taxon>
        <taxon>Cyanophyceae</taxon>
        <taxon>Oscillatoriophycideae</taxon>
        <taxon>Oscillatoriales</taxon>
    </lineage>
</organism>
<dbReference type="PANTHER" id="PTHR12677:SF59">
    <property type="entry name" value="GOLGI APPARATUS MEMBRANE PROTEIN TVP38-RELATED"/>
    <property type="match status" value="1"/>
</dbReference>
<dbReference type="AlphaFoldDB" id="A0A832M539"/>
<evidence type="ECO:0000256" key="3">
    <source>
        <dbReference type="ARBA" id="ARBA00022692"/>
    </source>
</evidence>
<evidence type="ECO:0000256" key="6">
    <source>
        <dbReference type="RuleBase" id="RU366058"/>
    </source>
</evidence>
<feature type="transmembrane region" description="Helical" evidence="6">
    <location>
        <begin position="207"/>
        <end position="228"/>
    </location>
</feature>
<keyword evidence="4 6" id="KW-1133">Transmembrane helix</keyword>
<feature type="transmembrane region" description="Helical" evidence="6">
    <location>
        <begin position="165"/>
        <end position="187"/>
    </location>
</feature>
<gene>
    <name evidence="8" type="ORF">ENR47_06525</name>
</gene>
<name>A0A832M539_9CYAN</name>
<comment type="caution">
    <text evidence="8">The sequence shown here is derived from an EMBL/GenBank/DDBJ whole genome shotgun (WGS) entry which is preliminary data.</text>
</comment>
<evidence type="ECO:0000259" key="7">
    <source>
        <dbReference type="Pfam" id="PF09335"/>
    </source>
</evidence>
<evidence type="ECO:0000256" key="5">
    <source>
        <dbReference type="ARBA" id="ARBA00023136"/>
    </source>
</evidence>
<feature type="transmembrane region" description="Helical" evidence="6">
    <location>
        <begin position="52"/>
        <end position="80"/>
    </location>
</feature>
<dbReference type="GO" id="GO:0005886">
    <property type="term" value="C:plasma membrane"/>
    <property type="evidence" value="ECO:0007669"/>
    <property type="project" value="UniProtKB-SubCell"/>
</dbReference>